<dbReference type="AlphaFoldDB" id="A0A8T1XH42"/>
<dbReference type="EMBL" id="JAEFBJ010000115">
    <property type="protein sequence ID" value="KAG7529903.1"/>
    <property type="molecule type" value="Genomic_DNA"/>
</dbReference>
<reference evidence="1 2" key="1">
    <citation type="submission" date="2020-12" db="EMBL/GenBank/DDBJ databases">
        <title>Concerted genomic and epigenomic changes stabilize Arabidopsis allopolyploids.</title>
        <authorList>
            <person name="Chen Z."/>
        </authorList>
    </citation>
    <scope>NUCLEOTIDE SEQUENCE [LARGE SCALE GENOMIC DNA]</scope>
    <source>
        <strain evidence="1">As9502</strain>
        <tissue evidence="1">Leaf</tissue>
    </source>
</reference>
<comment type="caution">
    <text evidence="1">The sequence shown here is derived from an EMBL/GenBank/DDBJ whole genome shotgun (WGS) entry which is preliminary data.</text>
</comment>
<proteinExistence type="predicted"/>
<name>A0A8T1XH42_ARASU</name>
<keyword evidence="2" id="KW-1185">Reference proteome</keyword>
<dbReference type="PANTHER" id="PTHR33067">
    <property type="entry name" value="RNA-DIRECTED DNA POLYMERASE-RELATED"/>
    <property type="match status" value="1"/>
</dbReference>
<dbReference type="Proteomes" id="UP000694251">
    <property type="component" value="Unassembled WGS sequence"/>
</dbReference>
<protein>
    <recommendedName>
        <fullName evidence="3">Retrotransposon gag domain-containing protein</fullName>
    </recommendedName>
</protein>
<evidence type="ECO:0008006" key="3">
    <source>
        <dbReference type="Google" id="ProtNLM"/>
    </source>
</evidence>
<accession>A0A8T1XH42</accession>
<dbReference type="OrthoDB" id="1105819at2759"/>
<sequence length="880" mass="98444">MPMQTRSTKQKELINLSVLDLGKLERTKRKTQKLAMTDRVIRADVEGVLRVEDGQAYNEAGQRLDDHGLILPEDANEDQARLNAQIAARDAVGLAVDRHNRGVDRHHREQHDDAIGVERHNRGVNRHQHQIPAAIPPATEPRRTLGDFNRPDLFYANRSAIVPPPFQRNDYELKHGYFALVGQHPFHGLSHEQPMDHIERFEDLVLSIKASGVLEDYLLCKHFPYSLAGEAGSWLKQLKAAEAFKAAWVRFKEYQRDCPHHGFSEVQLLADATSLIENLACSNSNKNDDFERKKIAGAISGNQMVEVNAKLDSVHNLLTGMKHVHFAAEEETIELEPEPELEEGVFYIDGQGYRKFGQPLGNFSGNRFTGNQAETRMESMLEQILESQTKLVVEFNGKFDAVYTDLNGKIDNLSSHLKKLDVQVAQTAQPIKRQEGFLPGNPDANPRKSCNAILIREGNDVWEELDIEDELELAVAEMVSTDTLQCRSTPYPESVYTPSVPYPRRRRSKQEIHAAKCTTIMEKILHTLPKDASETSSTSLNRYVKRLVDKGISSNEAKLITRDISAIMLTKAKKEKAQRVDIAEYIRTITPGQTTEKLPDPGMTHYRPTRITLLFTDRSKRFLKGILEDVSVKVCNSVIRADIVVLDYEKEPKDPLILGRAFLPTAGARFDVKRGRISLKVCDSEMEFGMDGSEITKPISCIAFSTDTHPQTDQNPTTEPHTTLPSAQLANESCRATVSIDITTSVDRHPRVSQTDDSAHSVQPTPLKDLCDKFSSLSSPVLSLINSLDYSKTVSQDNKPRVPGKLVSPVVFAGDKKSVDRHTPECRSTPEAAPTRSVRVNQTIGKSRWQTNRLEDILVSNSTTYAGANLTALPFTSSNG</sequence>
<evidence type="ECO:0000313" key="1">
    <source>
        <dbReference type="EMBL" id="KAG7529903.1"/>
    </source>
</evidence>
<gene>
    <name evidence="1" type="ORF">ISN44_Un115g000030</name>
</gene>
<organism evidence="1 2">
    <name type="scientific">Arabidopsis suecica</name>
    <name type="common">Swedish thale-cress</name>
    <name type="synonym">Cardaminopsis suecica</name>
    <dbReference type="NCBI Taxonomy" id="45249"/>
    <lineage>
        <taxon>Eukaryota</taxon>
        <taxon>Viridiplantae</taxon>
        <taxon>Streptophyta</taxon>
        <taxon>Embryophyta</taxon>
        <taxon>Tracheophyta</taxon>
        <taxon>Spermatophyta</taxon>
        <taxon>Magnoliopsida</taxon>
        <taxon>eudicotyledons</taxon>
        <taxon>Gunneridae</taxon>
        <taxon>Pentapetalae</taxon>
        <taxon>rosids</taxon>
        <taxon>malvids</taxon>
        <taxon>Brassicales</taxon>
        <taxon>Brassicaceae</taxon>
        <taxon>Camelineae</taxon>
        <taxon>Arabidopsis</taxon>
    </lineage>
</organism>
<evidence type="ECO:0000313" key="2">
    <source>
        <dbReference type="Proteomes" id="UP000694251"/>
    </source>
</evidence>